<dbReference type="Gene3D" id="3.90.1580.10">
    <property type="entry name" value="paralog of FGE (formylglycine-generating enzyme)"/>
    <property type="match status" value="1"/>
</dbReference>
<accession>A0A2G6E3Q4</accession>
<dbReference type="SUPFAM" id="SSF56436">
    <property type="entry name" value="C-type lectin-like"/>
    <property type="match status" value="1"/>
</dbReference>
<dbReference type="GO" id="GO:0120147">
    <property type="term" value="F:formylglycine-generating oxidase activity"/>
    <property type="evidence" value="ECO:0007669"/>
    <property type="project" value="TreeGrafter"/>
</dbReference>
<dbReference type="PANTHER" id="PTHR23150:SF35">
    <property type="entry name" value="BLL6746 PROTEIN"/>
    <property type="match status" value="1"/>
</dbReference>
<dbReference type="Gene3D" id="1.25.40.10">
    <property type="entry name" value="Tetratricopeptide repeat domain"/>
    <property type="match status" value="2"/>
</dbReference>
<dbReference type="SUPFAM" id="SSF48452">
    <property type="entry name" value="TPR-like"/>
    <property type="match status" value="2"/>
</dbReference>
<evidence type="ECO:0000313" key="4">
    <source>
        <dbReference type="Proteomes" id="UP000229740"/>
    </source>
</evidence>
<evidence type="ECO:0000313" key="3">
    <source>
        <dbReference type="EMBL" id="PID56371.1"/>
    </source>
</evidence>
<dbReference type="Pfam" id="PF13432">
    <property type="entry name" value="TPR_16"/>
    <property type="match status" value="1"/>
</dbReference>
<dbReference type="InterPro" id="IPR019734">
    <property type="entry name" value="TPR_rpt"/>
</dbReference>
<evidence type="ECO:0000256" key="1">
    <source>
        <dbReference type="PROSITE-ProRule" id="PRU00339"/>
    </source>
</evidence>
<keyword evidence="1" id="KW-0802">TPR repeat</keyword>
<dbReference type="InterPro" id="IPR005532">
    <property type="entry name" value="SUMF_dom"/>
</dbReference>
<dbReference type="InterPro" id="IPR051043">
    <property type="entry name" value="Sulfatase_Mod_Factor_Kinase"/>
</dbReference>
<dbReference type="InterPro" id="IPR042095">
    <property type="entry name" value="SUMF_sf"/>
</dbReference>
<dbReference type="Gene3D" id="3.40.50.300">
    <property type="entry name" value="P-loop containing nucleotide triphosphate hydrolases"/>
    <property type="match status" value="1"/>
</dbReference>
<proteinExistence type="predicted"/>
<dbReference type="SMART" id="SM00028">
    <property type="entry name" value="TPR"/>
    <property type="match status" value="4"/>
</dbReference>
<dbReference type="Proteomes" id="UP000229740">
    <property type="component" value="Unassembled WGS sequence"/>
</dbReference>
<comment type="caution">
    <text evidence="3">The sequence shown here is derived from an EMBL/GenBank/DDBJ whole genome shotgun (WGS) entry which is preliminary data.</text>
</comment>
<dbReference type="EMBL" id="PDPS01000035">
    <property type="protein sequence ID" value="PID56371.1"/>
    <property type="molecule type" value="Genomic_DNA"/>
</dbReference>
<dbReference type="SUPFAM" id="SSF52540">
    <property type="entry name" value="P-loop containing nucleoside triphosphate hydrolases"/>
    <property type="match status" value="1"/>
</dbReference>
<feature type="domain" description="Sulfatase-modifying factor enzyme-like" evidence="2">
    <location>
        <begin position="673"/>
        <end position="900"/>
    </location>
</feature>
<reference evidence="3 4" key="1">
    <citation type="submission" date="2017-10" db="EMBL/GenBank/DDBJ databases">
        <title>Novel microbial diversity and functional potential in the marine mammal oral microbiome.</title>
        <authorList>
            <person name="Dudek N.K."/>
            <person name="Sun C.L."/>
            <person name="Burstein D."/>
            <person name="Kantor R.S."/>
            <person name="Aliaga Goltsman D.S."/>
            <person name="Bik E.M."/>
            <person name="Thomas B.C."/>
            <person name="Banfield J.F."/>
            <person name="Relman D.A."/>
        </authorList>
    </citation>
    <scope>NUCLEOTIDE SEQUENCE [LARGE SCALE GENOMIC DNA]</scope>
    <source>
        <strain evidence="3">DOLZORAL124_49_17</strain>
    </source>
</reference>
<organism evidence="3 4">
    <name type="scientific">candidate division KSB3 bacterium</name>
    <dbReference type="NCBI Taxonomy" id="2044937"/>
    <lineage>
        <taxon>Bacteria</taxon>
        <taxon>candidate division KSB3</taxon>
    </lineage>
</organism>
<evidence type="ECO:0000259" key="2">
    <source>
        <dbReference type="Pfam" id="PF03781"/>
    </source>
</evidence>
<dbReference type="InterPro" id="IPR027417">
    <property type="entry name" value="P-loop_NTPase"/>
</dbReference>
<dbReference type="AlphaFoldDB" id="A0A2G6E3Q4"/>
<dbReference type="PROSITE" id="PS50005">
    <property type="entry name" value="TPR"/>
    <property type="match status" value="1"/>
</dbReference>
<dbReference type="Pfam" id="PF03781">
    <property type="entry name" value="FGE-sulfatase"/>
    <property type="match status" value="1"/>
</dbReference>
<feature type="repeat" description="TPR" evidence="1">
    <location>
        <begin position="397"/>
        <end position="430"/>
    </location>
</feature>
<gene>
    <name evidence="3" type="ORF">CSB45_11855</name>
</gene>
<dbReference type="PANTHER" id="PTHR23150">
    <property type="entry name" value="SULFATASE MODIFYING FACTOR 1, 2"/>
    <property type="match status" value="1"/>
</dbReference>
<dbReference type="InterPro" id="IPR011990">
    <property type="entry name" value="TPR-like_helical_dom_sf"/>
</dbReference>
<sequence>MSISNPYVAGNPVHGHNKFIGRDDILQDVLRSLKNPETNSLVLFGQRRIGKTSVMLHVERTLREEGRYTPVYFDLQNKAALSLKDVLYQMGQKVCAATGTHLPAWEQFDRSGQFFYTRFIPSVIEGWEEHQLVLLLDEFDVLDMPYIEERAGRTFFPFMQRWLKVAQDVQFVFVLGRRPEELSTNTLAAFKNIPSRKISLMPRDACEKIIRQSEQNESLFWSEDAVERLWYWTQGHPYFTQLLCSEIWDASQMMRSAGYDRLYSRSGQPQRGQHIPIVRQAAVDASLERALEQGANAFQWIWNSLPPAERVIMAAIAECQDDEISLDTLTDILRRSKVSLILRELKLAPETLVLSDLLRRSSNDHYRFAVPMLRRWVSEEKALRRVKAELDNLEPLAESLYRSGEGFYKMGKYVEAERLLRNALNVNPNHFRAQLLLGQSLLGQGKPAEAVDVLELAYQFDRRSAQSNYVGALLALADEQRGKEQLQTYNRILGIEPNQVIALKKKHSFLLNAARVSAQKGDFETALKLYRYLGDQDGINSVTAGRQKFSERLSRAEQHERHEEWKEAIRLYRAVLKEFPDREDWQERLAAAKKQKRLAEYYFYANAALQQDKLKLAQKFFAKVVAMQPEYKDALRYLLLTVTGIDLEEILKENRLARGQQRLETLDRDISLEMVFIPAGSFLMGSPDSEEGRFEREGPQHTVSLQSFYLSKYPITQAQWSSVMGSNPARFAGSTRPVESVNWYDALSFCERLSELSGRHYRLPSEAEWEYACRAGTKGPFYFGKIISFELANYDASQGYKSAEPVGEFRGETTEVGSFLSNRFGLCDMHGNVLEWCADYWHQDYTNAPEDGAVWESKGHKRLRVLRGGAWDILPNGCRSAFRDFDDPANSEASYGFRVAVSDW</sequence>
<dbReference type="InterPro" id="IPR016187">
    <property type="entry name" value="CTDL_fold"/>
</dbReference>
<name>A0A2G6E3Q4_9BACT</name>
<protein>
    <recommendedName>
        <fullName evidence="2">Sulfatase-modifying factor enzyme-like domain-containing protein</fullName>
    </recommendedName>
</protein>